<protein>
    <submittedName>
        <fullName evidence="2">Uncharacterized protein</fullName>
    </submittedName>
</protein>
<feature type="region of interest" description="Disordered" evidence="1">
    <location>
        <begin position="1"/>
        <end position="22"/>
    </location>
</feature>
<name>A0A3R7YHI9_APHAT</name>
<keyword evidence="3" id="KW-1185">Reference proteome</keyword>
<organism evidence="2 3">
    <name type="scientific">Aphanomyces astaci</name>
    <name type="common">Crayfish plague agent</name>
    <dbReference type="NCBI Taxonomy" id="112090"/>
    <lineage>
        <taxon>Eukaryota</taxon>
        <taxon>Sar</taxon>
        <taxon>Stramenopiles</taxon>
        <taxon>Oomycota</taxon>
        <taxon>Saprolegniomycetes</taxon>
        <taxon>Saprolegniales</taxon>
        <taxon>Verrucalvaceae</taxon>
        <taxon>Aphanomyces</taxon>
    </lineage>
</organism>
<proteinExistence type="predicted"/>
<dbReference type="Proteomes" id="UP000284702">
    <property type="component" value="Unassembled WGS sequence"/>
</dbReference>
<evidence type="ECO:0000256" key="1">
    <source>
        <dbReference type="SAM" id="MobiDB-lite"/>
    </source>
</evidence>
<feature type="region of interest" description="Disordered" evidence="1">
    <location>
        <begin position="220"/>
        <end position="250"/>
    </location>
</feature>
<reference evidence="2" key="1">
    <citation type="submission" date="2018-07" db="EMBL/GenBank/DDBJ databases">
        <title>Annotation of Aphanomyces astaci genome assembly.</title>
        <authorList>
            <person name="Studholme D.J."/>
        </authorList>
    </citation>
    <scope>NUCLEOTIDE SEQUENCE [LARGE SCALE GENOMIC DNA]</scope>
    <source>
        <strain evidence="2">Pc</strain>
    </source>
</reference>
<gene>
    <name evidence="2" type="ORF">B5M09_012827</name>
</gene>
<evidence type="ECO:0000313" key="3">
    <source>
        <dbReference type="Proteomes" id="UP000284702"/>
    </source>
</evidence>
<accession>A0A3R7YHI9</accession>
<evidence type="ECO:0000313" key="2">
    <source>
        <dbReference type="EMBL" id="RQM29399.1"/>
    </source>
</evidence>
<sequence length="431" mass="47652">MGQTDVYLHNAPALPKHPKFKGSTKEERRTFMAAYNLYISQTTALTVNGTKPFVMPVNACIDPASKQRIAEWDMGKGPYEVTDCEAEWVAWFRQGYDVDPQALDTLKKRIKAAVVFVMSVHDADSRIGNMLDGLAAAIRRDRREWVIKEESPAIVKIITDAVKPVSLYRAVTEQMALTRNKPLKKEYTVSYGDCRSTRSGTNGSSVTKKIRRQLRSRIRPRRTKAVHTTPYGSDSVDTTGTSDSDDAPGATWADVSEWLSEVQIYEPSPDLSVPSGGLVSALLAAGAAPEITTMGPFSLRPYGADSRPVVVTKQVRFGSLEFKPGCGPLMLRGLRVWVDEAVAGVELTLGLPVMQKLDYSDNTLLENAHRQQAEWHFADQSIATPGEAMHRTLRMEETLVDDIDDDEGMCCATPDWGTDPYPTDGQVDDHP</sequence>
<dbReference type="AlphaFoldDB" id="A0A3R7YHI9"/>
<feature type="compositionally biased region" description="Low complexity" evidence="1">
    <location>
        <begin position="232"/>
        <end position="242"/>
    </location>
</feature>
<dbReference type="EMBL" id="MZMZ02001392">
    <property type="protein sequence ID" value="RQM29399.1"/>
    <property type="molecule type" value="Genomic_DNA"/>
</dbReference>
<comment type="caution">
    <text evidence="2">The sequence shown here is derived from an EMBL/GenBank/DDBJ whole genome shotgun (WGS) entry which is preliminary data.</text>
</comment>
<feature type="non-terminal residue" evidence="2">
    <location>
        <position position="431"/>
    </location>
</feature>
<dbReference type="VEuPathDB" id="FungiDB:H257_08143"/>